<name>A0AAW0QVW1_9PEZI</name>
<dbReference type="Proteomes" id="UP001392437">
    <property type="component" value="Unassembled WGS sequence"/>
</dbReference>
<evidence type="ECO:0000256" key="1">
    <source>
        <dbReference type="SAM" id="MobiDB-lite"/>
    </source>
</evidence>
<comment type="caution">
    <text evidence="3">The sequence shown here is derived from an EMBL/GenBank/DDBJ whole genome shotgun (WGS) entry which is preliminary data.</text>
</comment>
<organism evidence="3 4">
    <name type="scientific">Apiospora kogelbergensis</name>
    <dbReference type="NCBI Taxonomy" id="1337665"/>
    <lineage>
        <taxon>Eukaryota</taxon>
        <taxon>Fungi</taxon>
        <taxon>Dikarya</taxon>
        <taxon>Ascomycota</taxon>
        <taxon>Pezizomycotina</taxon>
        <taxon>Sordariomycetes</taxon>
        <taxon>Xylariomycetidae</taxon>
        <taxon>Amphisphaeriales</taxon>
        <taxon>Apiosporaceae</taxon>
        <taxon>Apiospora</taxon>
    </lineage>
</organism>
<dbReference type="EMBL" id="JAQQWP010000006">
    <property type="protein sequence ID" value="KAK8114443.1"/>
    <property type="molecule type" value="Genomic_DNA"/>
</dbReference>
<evidence type="ECO:0000259" key="2">
    <source>
        <dbReference type="Pfam" id="PF01467"/>
    </source>
</evidence>
<proteinExistence type="predicted"/>
<sequence length="321" mass="35858">MEVSREDEADLAPFLQTYFSKEHGLHLAPRCPSSVLRKGVVNRILYYTGSFNPPHAGHLAILKHAFDHCDRDYNVVAVVVEMASDQTLQHKFRDQPGTLLLNSAQRVQIWAEALCNRHQGGNRDSDQNMWCWVVGGYDFCAWEDGFDEMMLKLAHWAAPEYDVRVTHLIGGDYIRLDPRAENLSSKCDFIPGGLIKMPWCSEWERITDQGEPNDGAEKATKLNKIGDGQDQEDLTPSEESFSQLGLGAGDGAGAVAVWTCEKHLAKTYTIRFISAQEPMVPSPSSTAVRRAIENSKPEELLDNLRRSGALAPDLLASFIRE</sequence>
<protein>
    <recommendedName>
        <fullName evidence="2">Cytidyltransferase-like domain-containing protein</fullName>
    </recommendedName>
</protein>
<keyword evidence="4" id="KW-1185">Reference proteome</keyword>
<dbReference type="GO" id="GO:0003824">
    <property type="term" value="F:catalytic activity"/>
    <property type="evidence" value="ECO:0007669"/>
    <property type="project" value="InterPro"/>
</dbReference>
<dbReference type="SUPFAM" id="SSF52374">
    <property type="entry name" value="Nucleotidylyl transferase"/>
    <property type="match status" value="1"/>
</dbReference>
<dbReference type="AlphaFoldDB" id="A0AAW0QVW1"/>
<gene>
    <name evidence="3" type="ORF">PG999_006512</name>
</gene>
<dbReference type="Gene3D" id="3.40.50.620">
    <property type="entry name" value="HUPs"/>
    <property type="match status" value="1"/>
</dbReference>
<dbReference type="InterPro" id="IPR004821">
    <property type="entry name" value="Cyt_trans-like"/>
</dbReference>
<dbReference type="InterPro" id="IPR014729">
    <property type="entry name" value="Rossmann-like_a/b/a_fold"/>
</dbReference>
<accession>A0AAW0QVW1</accession>
<feature type="region of interest" description="Disordered" evidence="1">
    <location>
        <begin position="225"/>
        <end position="245"/>
    </location>
</feature>
<reference evidence="3 4" key="1">
    <citation type="submission" date="2023-01" db="EMBL/GenBank/DDBJ databases">
        <title>Analysis of 21 Apiospora genomes using comparative genomics revels a genus with tremendous synthesis potential of carbohydrate active enzymes and secondary metabolites.</title>
        <authorList>
            <person name="Sorensen T."/>
        </authorList>
    </citation>
    <scope>NUCLEOTIDE SEQUENCE [LARGE SCALE GENOMIC DNA]</scope>
    <source>
        <strain evidence="3 4">CBS 117206</strain>
    </source>
</reference>
<evidence type="ECO:0000313" key="4">
    <source>
        <dbReference type="Proteomes" id="UP001392437"/>
    </source>
</evidence>
<dbReference type="NCBIfam" id="TIGR00125">
    <property type="entry name" value="cyt_tran_rel"/>
    <property type="match status" value="1"/>
</dbReference>
<evidence type="ECO:0000313" key="3">
    <source>
        <dbReference type="EMBL" id="KAK8114443.1"/>
    </source>
</evidence>
<dbReference type="Pfam" id="PF01467">
    <property type="entry name" value="CTP_transf_like"/>
    <property type="match status" value="1"/>
</dbReference>
<feature type="domain" description="Cytidyltransferase-like" evidence="2">
    <location>
        <begin position="46"/>
        <end position="113"/>
    </location>
</feature>